<feature type="binding site" evidence="10">
    <location>
        <position position="101"/>
    </location>
    <ligand>
        <name>oxalate</name>
        <dbReference type="ChEBI" id="CHEBI:30623"/>
    </ligand>
</feature>
<feature type="binding site" evidence="11">
    <location>
        <position position="104"/>
    </location>
    <ligand>
        <name>Mn(2+)</name>
        <dbReference type="ChEBI" id="CHEBI:29035"/>
    </ligand>
</feature>
<dbReference type="GO" id="GO:0010497">
    <property type="term" value="P:plasmodesmata-mediated intercellular transport"/>
    <property type="evidence" value="ECO:0007669"/>
    <property type="project" value="UniProtKB-ARBA"/>
</dbReference>
<evidence type="ECO:0000256" key="9">
    <source>
        <dbReference type="ARBA" id="ARBA00023211"/>
    </source>
</evidence>
<evidence type="ECO:0000256" key="1">
    <source>
        <dbReference type="ARBA" id="ARBA00004271"/>
    </source>
</evidence>
<dbReference type="FunFam" id="2.60.120.10:FF:000025">
    <property type="entry name" value="germin-like protein subfamily 2 member 1"/>
    <property type="match status" value="1"/>
</dbReference>
<evidence type="ECO:0000256" key="2">
    <source>
        <dbReference type="ARBA" id="ARBA00007456"/>
    </source>
</evidence>
<keyword evidence="3 13" id="KW-0052">Apoplast</keyword>
<organism evidence="15 16">
    <name type="scientific">Rubroshorea leprosula</name>
    <dbReference type="NCBI Taxonomy" id="152421"/>
    <lineage>
        <taxon>Eukaryota</taxon>
        <taxon>Viridiplantae</taxon>
        <taxon>Streptophyta</taxon>
        <taxon>Embryophyta</taxon>
        <taxon>Tracheophyta</taxon>
        <taxon>Spermatophyta</taxon>
        <taxon>Magnoliopsida</taxon>
        <taxon>eudicotyledons</taxon>
        <taxon>Gunneridae</taxon>
        <taxon>Pentapetalae</taxon>
        <taxon>rosids</taxon>
        <taxon>malvids</taxon>
        <taxon>Malvales</taxon>
        <taxon>Dipterocarpaceae</taxon>
        <taxon>Rubroshorea</taxon>
    </lineage>
</organism>
<gene>
    <name evidence="15" type="ORF">SLEP1_g51439</name>
</gene>
<keyword evidence="7 12" id="KW-1015">Disulfide bond</keyword>
<dbReference type="PRINTS" id="PR00325">
    <property type="entry name" value="GERMIN"/>
</dbReference>
<evidence type="ECO:0000256" key="3">
    <source>
        <dbReference type="ARBA" id="ARBA00022523"/>
    </source>
</evidence>
<name>A0AAV5M376_9ROSI</name>
<feature type="binding site" evidence="10">
    <location>
        <position position="106"/>
    </location>
    <ligand>
        <name>oxalate</name>
        <dbReference type="ChEBI" id="CHEBI:30623"/>
    </ligand>
</feature>
<dbReference type="Gene3D" id="2.60.120.10">
    <property type="entry name" value="Jelly Rolls"/>
    <property type="match status" value="1"/>
</dbReference>
<keyword evidence="9 10" id="KW-0464">Manganese</keyword>
<feature type="binding site" evidence="11">
    <location>
        <position position="106"/>
    </location>
    <ligand>
        <name>Mn(2+)</name>
        <dbReference type="ChEBI" id="CHEBI:29035"/>
    </ligand>
</feature>
<keyword evidence="5 10" id="KW-0479">Metal-binding</keyword>
<dbReference type="AlphaFoldDB" id="A0AAV5M376"/>
<feature type="signal peptide" evidence="13">
    <location>
        <begin position="1"/>
        <end position="19"/>
    </location>
</feature>
<feature type="binding site" evidence="11">
    <location>
        <position position="111"/>
    </location>
    <ligand>
        <name>Mn(2+)</name>
        <dbReference type="ChEBI" id="CHEBI:29035"/>
    </ligand>
</feature>
<comment type="subcellular location">
    <subcellularLocation>
        <location evidence="1 13">Secreted</location>
        <location evidence="1 13">Extracellular space</location>
        <location evidence="1 13">Apoplast</location>
    </subcellularLocation>
</comment>
<dbReference type="GO" id="GO:2000280">
    <property type="term" value="P:regulation of root development"/>
    <property type="evidence" value="ECO:0007669"/>
    <property type="project" value="UniProtKB-ARBA"/>
</dbReference>
<dbReference type="Proteomes" id="UP001054252">
    <property type="component" value="Unassembled WGS sequence"/>
</dbReference>
<dbReference type="PROSITE" id="PS00725">
    <property type="entry name" value="GERMIN"/>
    <property type="match status" value="1"/>
</dbReference>
<dbReference type="GO" id="GO:0009506">
    <property type="term" value="C:plasmodesma"/>
    <property type="evidence" value="ECO:0007669"/>
    <property type="project" value="UniProtKB-ARBA"/>
</dbReference>
<dbReference type="InterPro" id="IPR019780">
    <property type="entry name" value="Germin_Mn-BS"/>
</dbReference>
<evidence type="ECO:0000313" key="16">
    <source>
        <dbReference type="Proteomes" id="UP001054252"/>
    </source>
</evidence>
<feature type="disulfide bond" evidence="12">
    <location>
        <begin position="26"/>
        <end position="41"/>
    </location>
</feature>
<dbReference type="SUPFAM" id="SSF51182">
    <property type="entry name" value="RmlC-like cupins"/>
    <property type="match status" value="1"/>
</dbReference>
<evidence type="ECO:0000313" key="15">
    <source>
        <dbReference type="EMBL" id="GKV44241.1"/>
    </source>
</evidence>
<evidence type="ECO:0000256" key="5">
    <source>
        <dbReference type="ARBA" id="ARBA00022723"/>
    </source>
</evidence>
<keyword evidence="16" id="KW-1185">Reference proteome</keyword>
<evidence type="ECO:0000256" key="7">
    <source>
        <dbReference type="ARBA" id="ARBA00023157"/>
    </source>
</evidence>
<evidence type="ECO:0000256" key="13">
    <source>
        <dbReference type="RuleBase" id="RU366015"/>
    </source>
</evidence>
<dbReference type="Pfam" id="PF00190">
    <property type="entry name" value="Cupin_1"/>
    <property type="match status" value="1"/>
</dbReference>
<evidence type="ECO:0000256" key="10">
    <source>
        <dbReference type="PIRSR" id="PIRSR601929-1"/>
    </source>
</evidence>
<dbReference type="EMBL" id="BPVZ01000178">
    <property type="protein sequence ID" value="GKV44241.1"/>
    <property type="molecule type" value="Genomic_DNA"/>
</dbReference>
<dbReference type="PANTHER" id="PTHR31238">
    <property type="entry name" value="GERMIN-LIKE PROTEIN SUBFAMILY 3 MEMBER 3"/>
    <property type="match status" value="1"/>
</dbReference>
<dbReference type="InterPro" id="IPR001929">
    <property type="entry name" value="Germin"/>
</dbReference>
<dbReference type="InterPro" id="IPR014710">
    <property type="entry name" value="RmlC-like_jellyroll"/>
</dbReference>
<dbReference type="CDD" id="cd02241">
    <property type="entry name" value="cupin_OxOx"/>
    <property type="match status" value="1"/>
</dbReference>
<evidence type="ECO:0000256" key="8">
    <source>
        <dbReference type="ARBA" id="ARBA00023180"/>
    </source>
</evidence>
<dbReference type="SMART" id="SM00835">
    <property type="entry name" value="Cupin_1"/>
    <property type="match status" value="1"/>
</dbReference>
<evidence type="ECO:0000256" key="6">
    <source>
        <dbReference type="ARBA" id="ARBA00022729"/>
    </source>
</evidence>
<feature type="domain" description="Cupin type-1" evidence="14">
    <location>
        <begin position="54"/>
        <end position="204"/>
    </location>
</feature>
<sequence length="216" mass="22926">MRPLLIILALLLANAAADCDVLQDLCVADLSSEVKINGYTCKNAATVTPNDFFFAALANPSPINNNTLGIEVTLGNVEKVPGLNTLGISVARIDYAPGGINPPHSHPRASEIIFVLEGELEVGFITTANVLMAKQIKKGEVFVFPKGLLHYQKNIGKGPSAVIAAFNSQLPGTQSVAASLFSATPALPDNVLAKAFHMSTPEAEKIKSRIRNRIVP</sequence>
<proteinExistence type="inferred from homology"/>
<accession>A0AAV5M376</accession>
<feature type="binding site" evidence="11">
    <location>
        <position position="150"/>
    </location>
    <ligand>
        <name>Mn(2+)</name>
        <dbReference type="ChEBI" id="CHEBI:29035"/>
    </ligand>
</feature>
<keyword evidence="4 13" id="KW-0964">Secreted</keyword>
<comment type="similarity">
    <text evidence="2 13">Belongs to the germin family.</text>
</comment>
<evidence type="ECO:0000256" key="4">
    <source>
        <dbReference type="ARBA" id="ARBA00022525"/>
    </source>
</evidence>
<dbReference type="GO" id="GO:0048046">
    <property type="term" value="C:apoplast"/>
    <property type="evidence" value="ECO:0007669"/>
    <property type="project" value="UniProtKB-SubCell"/>
</dbReference>
<dbReference type="InterPro" id="IPR011051">
    <property type="entry name" value="RmlC_Cupin_sf"/>
</dbReference>
<feature type="chain" id="PRO_5043106425" description="Germin-like protein" evidence="13">
    <location>
        <begin position="20"/>
        <end position="216"/>
    </location>
</feature>
<evidence type="ECO:0000256" key="11">
    <source>
        <dbReference type="PIRSR" id="PIRSR601929-2"/>
    </source>
</evidence>
<evidence type="ECO:0000259" key="14">
    <source>
        <dbReference type="SMART" id="SM00835"/>
    </source>
</evidence>
<comment type="caution">
    <text evidence="15">The sequence shown here is derived from an EMBL/GenBank/DDBJ whole genome shotgun (WGS) entry which is preliminary data.</text>
</comment>
<feature type="binding site" evidence="10">
    <location>
        <position position="111"/>
    </location>
    <ligand>
        <name>oxalate</name>
        <dbReference type="ChEBI" id="CHEBI:30623"/>
    </ligand>
</feature>
<dbReference type="InterPro" id="IPR006045">
    <property type="entry name" value="Cupin_1"/>
</dbReference>
<protein>
    <recommendedName>
        <fullName evidence="13">Germin-like protein</fullName>
    </recommendedName>
</protein>
<keyword evidence="8" id="KW-0325">Glycoprotein</keyword>
<dbReference type="GO" id="GO:0030145">
    <property type="term" value="F:manganese ion binding"/>
    <property type="evidence" value="ECO:0007669"/>
    <property type="project" value="UniProtKB-UniRule"/>
</dbReference>
<keyword evidence="6 13" id="KW-0732">Signal</keyword>
<evidence type="ECO:0000256" key="12">
    <source>
        <dbReference type="PIRSR" id="PIRSR601929-3"/>
    </source>
</evidence>
<reference evidence="15 16" key="1">
    <citation type="journal article" date="2021" name="Commun. Biol.">
        <title>The genome of Shorea leprosula (Dipterocarpaceae) highlights the ecological relevance of drought in aseasonal tropical rainforests.</title>
        <authorList>
            <person name="Ng K.K.S."/>
            <person name="Kobayashi M.J."/>
            <person name="Fawcett J.A."/>
            <person name="Hatakeyama M."/>
            <person name="Paape T."/>
            <person name="Ng C.H."/>
            <person name="Ang C.C."/>
            <person name="Tnah L.H."/>
            <person name="Lee C.T."/>
            <person name="Nishiyama T."/>
            <person name="Sese J."/>
            <person name="O'Brien M.J."/>
            <person name="Copetti D."/>
            <person name="Mohd Noor M.I."/>
            <person name="Ong R.C."/>
            <person name="Putra M."/>
            <person name="Sireger I.Z."/>
            <person name="Indrioko S."/>
            <person name="Kosugi Y."/>
            <person name="Izuno A."/>
            <person name="Isagi Y."/>
            <person name="Lee S.L."/>
            <person name="Shimizu K.K."/>
        </authorList>
    </citation>
    <scope>NUCLEOTIDE SEQUENCE [LARGE SCALE GENOMIC DNA]</scope>
    <source>
        <strain evidence="15">214</strain>
    </source>
</reference>